<keyword evidence="4 9" id="KW-0812">Transmembrane</keyword>
<dbReference type="InterPro" id="IPR029025">
    <property type="entry name" value="T3SS_substrate_exporter_C"/>
</dbReference>
<dbReference type="SUPFAM" id="SSF160544">
    <property type="entry name" value="EscU C-terminal domain-like"/>
    <property type="match status" value="1"/>
</dbReference>
<evidence type="ECO:0000313" key="10">
    <source>
        <dbReference type="EMBL" id="MCL6271707.1"/>
    </source>
</evidence>
<dbReference type="NCBIfam" id="TIGR01404">
    <property type="entry name" value="FlhB_rel_III"/>
    <property type="match status" value="1"/>
</dbReference>
<keyword evidence="3" id="KW-1003">Cell membrane</keyword>
<evidence type="ECO:0000256" key="3">
    <source>
        <dbReference type="ARBA" id="ARBA00022475"/>
    </source>
</evidence>
<evidence type="ECO:0000256" key="5">
    <source>
        <dbReference type="ARBA" id="ARBA00022989"/>
    </source>
</evidence>
<keyword evidence="11" id="KW-1185">Reference proteome</keyword>
<feature type="transmembrane region" description="Helical" evidence="9">
    <location>
        <begin position="29"/>
        <end position="50"/>
    </location>
</feature>
<evidence type="ECO:0000256" key="1">
    <source>
        <dbReference type="ARBA" id="ARBA00004651"/>
    </source>
</evidence>
<keyword evidence="7 9" id="KW-0472">Membrane</keyword>
<comment type="caution">
    <text evidence="10">The sequence shown here is derived from an EMBL/GenBank/DDBJ whole genome shotgun (WGS) entry which is preliminary data.</text>
</comment>
<evidence type="ECO:0000256" key="6">
    <source>
        <dbReference type="ARBA" id="ARBA00023026"/>
    </source>
</evidence>
<comment type="similarity">
    <text evidence="2">Belongs to the type III secretion exporter family.</text>
</comment>
<protein>
    <submittedName>
        <fullName evidence="10">Type III secretion system export apparatus subunit SctU</fullName>
    </submittedName>
</protein>
<evidence type="ECO:0000256" key="4">
    <source>
        <dbReference type="ARBA" id="ARBA00022692"/>
    </source>
</evidence>
<evidence type="ECO:0000256" key="7">
    <source>
        <dbReference type="ARBA" id="ARBA00023136"/>
    </source>
</evidence>
<keyword evidence="5 9" id="KW-1133">Transmembrane helix</keyword>
<evidence type="ECO:0000256" key="9">
    <source>
        <dbReference type="SAM" id="Phobius"/>
    </source>
</evidence>
<evidence type="ECO:0000256" key="2">
    <source>
        <dbReference type="ARBA" id="ARBA00010690"/>
    </source>
</evidence>
<gene>
    <name evidence="10" type="primary">sctU</name>
    <name evidence="10" type="ORF">M3P05_17450</name>
</gene>
<keyword evidence="6" id="KW-0843">Virulence</keyword>
<evidence type="ECO:0000313" key="11">
    <source>
        <dbReference type="Proteomes" id="UP001203338"/>
    </source>
</evidence>
<feature type="region of interest" description="Disordered" evidence="8">
    <location>
        <begin position="1"/>
        <end position="21"/>
    </location>
</feature>
<name>A0ABT0PJZ5_9GAMM</name>
<accession>A0ABT0PJZ5</accession>
<dbReference type="RefSeq" id="WP_249701345.1">
    <property type="nucleotide sequence ID" value="NZ_JAMFLX010000030.1"/>
</dbReference>
<comment type="subcellular location">
    <subcellularLocation>
        <location evidence="1">Cell membrane</location>
        <topology evidence="1">Multi-pass membrane protein</topology>
    </subcellularLocation>
</comment>
<dbReference type="Proteomes" id="UP001203338">
    <property type="component" value="Unassembled WGS sequence"/>
</dbReference>
<feature type="transmembrane region" description="Helical" evidence="9">
    <location>
        <begin position="136"/>
        <end position="158"/>
    </location>
</feature>
<dbReference type="Gene3D" id="3.40.1690.10">
    <property type="entry name" value="secretion proteins EscU"/>
    <property type="match status" value="1"/>
</dbReference>
<dbReference type="Pfam" id="PF01312">
    <property type="entry name" value="Bac_export_2"/>
    <property type="match status" value="1"/>
</dbReference>
<sequence length="350" mass="39480">MSGEKTEQPTPKKLRDARKKGQVAKSKEISSTAGIIAVVVIIWALSDWYLQMFQEILLFPAEVYNMEFKRALQIVTWALLSKAILMIAPLVVASAFAAVAGNVVQFGFLLAFEPIKPDIKKINPIQGAKKIFSIKNVVELVKSIIKILFLSLVVYYVIRNSLNELINLPWCGSSCILPVLGSLMKKLMLFAIVAFMVISVADFMFEKYQFTKEQKMTKDEVKREYKEMEGNPEIKGKRKQLHQELLNSEDNVSQSDVVIKNPTHLAVGLHYDKALTPLPMVTCLGKRNQAQFILKVAERHEIPVMENVPLAHALFSQTEVGSFIPSELITPVAEVFRWVQQMKQDQGGEE</sequence>
<dbReference type="PANTHER" id="PTHR30531">
    <property type="entry name" value="FLAGELLAR BIOSYNTHETIC PROTEIN FLHB"/>
    <property type="match status" value="1"/>
</dbReference>
<dbReference type="EMBL" id="JAMFLX010000030">
    <property type="protein sequence ID" value="MCL6271707.1"/>
    <property type="molecule type" value="Genomic_DNA"/>
</dbReference>
<dbReference type="InterPro" id="IPR006135">
    <property type="entry name" value="T3SS_substrate_exporter"/>
</dbReference>
<reference evidence="10 11" key="1">
    <citation type="submission" date="2022-05" db="EMBL/GenBank/DDBJ databases">
        <authorList>
            <person name="Park J.-S."/>
        </authorList>
    </citation>
    <scope>NUCLEOTIDE SEQUENCE [LARGE SCALE GENOMIC DNA]</scope>
    <source>
        <strain evidence="10 11">2012CJ34-2</strain>
    </source>
</reference>
<feature type="transmembrane region" description="Helical" evidence="9">
    <location>
        <begin position="187"/>
        <end position="205"/>
    </location>
</feature>
<evidence type="ECO:0000256" key="8">
    <source>
        <dbReference type="SAM" id="MobiDB-lite"/>
    </source>
</evidence>
<organism evidence="10 11">
    <name type="scientific">Parendozoicomonas callyspongiae</name>
    <dbReference type="NCBI Taxonomy" id="2942213"/>
    <lineage>
        <taxon>Bacteria</taxon>
        <taxon>Pseudomonadati</taxon>
        <taxon>Pseudomonadota</taxon>
        <taxon>Gammaproteobacteria</taxon>
        <taxon>Oceanospirillales</taxon>
        <taxon>Endozoicomonadaceae</taxon>
        <taxon>Parendozoicomonas</taxon>
    </lineage>
</organism>
<proteinExistence type="inferred from homology"/>
<dbReference type="InterPro" id="IPR006307">
    <property type="entry name" value="BsaZ-like"/>
</dbReference>
<feature type="transmembrane region" description="Helical" evidence="9">
    <location>
        <begin position="96"/>
        <end position="115"/>
    </location>
</feature>
<dbReference type="PANTHER" id="PTHR30531:SF14">
    <property type="entry name" value="SURFACE PRESENTATION OF ANTIGENS PROTEIN SPAS"/>
    <property type="match status" value="1"/>
</dbReference>
<dbReference type="PRINTS" id="PR00950">
    <property type="entry name" value="TYPE3IMSPROT"/>
</dbReference>